<reference evidence="1" key="1">
    <citation type="submission" date="2014-11" db="EMBL/GenBank/DDBJ databases">
        <authorList>
            <person name="Amaro Gonzalez C."/>
        </authorList>
    </citation>
    <scope>NUCLEOTIDE SEQUENCE</scope>
</reference>
<accession>A0A0E9P614</accession>
<evidence type="ECO:0000313" key="1">
    <source>
        <dbReference type="EMBL" id="JAH00026.1"/>
    </source>
</evidence>
<name>A0A0E9P614_ANGAN</name>
<proteinExistence type="predicted"/>
<protein>
    <submittedName>
        <fullName evidence="1">Uncharacterized protein</fullName>
    </submittedName>
</protein>
<sequence length="34" mass="4013">MFFFKIQVSLELHCVQLPVVIVTSSTRMLQLRTF</sequence>
<dbReference type="AlphaFoldDB" id="A0A0E9P614"/>
<reference evidence="1" key="2">
    <citation type="journal article" date="2015" name="Fish Shellfish Immunol.">
        <title>Early steps in the European eel (Anguilla anguilla)-Vibrio vulnificus interaction in the gills: Role of the RtxA13 toxin.</title>
        <authorList>
            <person name="Callol A."/>
            <person name="Pajuelo D."/>
            <person name="Ebbesson L."/>
            <person name="Teles M."/>
            <person name="MacKenzie S."/>
            <person name="Amaro C."/>
        </authorList>
    </citation>
    <scope>NUCLEOTIDE SEQUENCE</scope>
</reference>
<organism evidence="1">
    <name type="scientific">Anguilla anguilla</name>
    <name type="common">European freshwater eel</name>
    <name type="synonym">Muraena anguilla</name>
    <dbReference type="NCBI Taxonomy" id="7936"/>
    <lineage>
        <taxon>Eukaryota</taxon>
        <taxon>Metazoa</taxon>
        <taxon>Chordata</taxon>
        <taxon>Craniata</taxon>
        <taxon>Vertebrata</taxon>
        <taxon>Euteleostomi</taxon>
        <taxon>Actinopterygii</taxon>
        <taxon>Neopterygii</taxon>
        <taxon>Teleostei</taxon>
        <taxon>Anguilliformes</taxon>
        <taxon>Anguillidae</taxon>
        <taxon>Anguilla</taxon>
    </lineage>
</organism>
<dbReference type="EMBL" id="GBXM01108551">
    <property type="protein sequence ID" value="JAH00026.1"/>
    <property type="molecule type" value="Transcribed_RNA"/>
</dbReference>